<reference key="2">
    <citation type="submission" date="2011-11" db="EMBL/GenBank/DDBJ databases">
        <authorList>
            <person name="Shin S.H."/>
            <person name="Kim S."/>
            <person name="Kim J.Y."/>
        </authorList>
    </citation>
    <scope>NUCLEOTIDE SEQUENCE</scope>
    <source>
        <strain>HPL-003</strain>
    </source>
</reference>
<reference evidence="2" key="1">
    <citation type="submission" date="2011-11" db="EMBL/GenBank/DDBJ databases">
        <title>Complete sequence of Paenibacillus terrae HPL-003.</title>
        <authorList>
            <person name="Shin S.H."/>
            <person name="Kim S."/>
            <person name="Kim J.Y."/>
        </authorList>
    </citation>
    <scope>NUCLEOTIDE SEQUENCE [LARGE SCALE GENOMIC DNA]</scope>
    <source>
        <strain evidence="2">HPL-003</strain>
    </source>
</reference>
<dbReference type="Proteomes" id="UP000005876">
    <property type="component" value="Chromosome"/>
</dbReference>
<accession>G7W3V8</accession>
<dbReference type="HOGENOM" id="CLU_2863669_0_0_9"/>
<evidence type="ECO:0000313" key="1">
    <source>
        <dbReference type="EMBL" id="AET58718.1"/>
    </source>
</evidence>
<dbReference type="STRING" id="985665.HPL003_09785"/>
<reference evidence="1 2" key="3">
    <citation type="journal article" date="2012" name="J. Bacteriol.">
        <title>Genome Sequence of Paenibacillus terrae HPL-003, a Xylanase-Producing Bacterium Isolated from Soil Found in Forest Residue.</title>
        <authorList>
            <person name="Shin S.H."/>
            <person name="Kim S."/>
            <person name="Kim J.Y."/>
            <person name="Song H.Y."/>
            <person name="Cho S.J."/>
            <person name="Kim D.R."/>
            <person name="Lee K.I."/>
            <person name="Lim H.K."/>
            <person name="Park N.J."/>
            <person name="Hwang I.T."/>
            <person name="Yang K.S."/>
        </authorList>
    </citation>
    <scope>NUCLEOTIDE SEQUENCE [LARGE SCALE GENOMIC DNA]</scope>
    <source>
        <strain evidence="1 2">HPL-003</strain>
    </source>
</reference>
<dbReference type="EMBL" id="CP003107">
    <property type="protein sequence ID" value="AET58718.1"/>
    <property type="molecule type" value="Genomic_DNA"/>
</dbReference>
<proteinExistence type="predicted"/>
<evidence type="ECO:0000313" key="2">
    <source>
        <dbReference type="Proteomes" id="UP000005876"/>
    </source>
</evidence>
<dbReference type="AlphaFoldDB" id="G7W3V8"/>
<name>G7W3V8_PAETH</name>
<sequence>MSFYLKMTMIPSVNVVLQNCYAGFDELVSDHRMGIYGDYNLRKGVVVPWVKRKHWIAADWNKPL</sequence>
<gene>
    <name evidence="1" type="ordered locus">HPL003_09785</name>
</gene>
<dbReference type="KEGG" id="pta:HPL003_09785"/>
<organism evidence="1 2">
    <name type="scientific">Paenibacillus terrae (strain HPL-003)</name>
    <dbReference type="NCBI Taxonomy" id="985665"/>
    <lineage>
        <taxon>Bacteria</taxon>
        <taxon>Bacillati</taxon>
        <taxon>Bacillota</taxon>
        <taxon>Bacilli</taxon>
        <taxon>Bacillales</taxon>
        <taxon>Paenibacillaceae</taxon>
        <taxon>Paenibacillus</taxon>
    </lineage>
</organism>
<protein>
    <submittedName>
        <fullName evidence="1">Uncharacterized protein</fullName>
    </submittedName>
</protein>